<keyword evidence="4" id="KW-1017">Isopeptide bond</keyword>
<feature type="compositionally biased region" description="Polar residues" evidence="15">
    <location>
        <begin position="166"/>
        <end position="179"/>
    </location>
</feature>
<evidence type="ECO:0000313" key="17">
    <source>
        <dbReference type="EMBL" id="CAG9859718.1"/>
    </source>
</evidence>
<feature type="region of interest" description="Disordered" evidence="15">
    <location>
        <begin position="155"/>
        <end position="185"/>
    </location>
</feature>
<dbReference type="AlphaFoldDB" id="A0A9N9TSN3"/>
<feature type="region of interest" description="Disordered" evidence="15">
    <location>
        <begin position="771"/>
        <end position="814"/>
    </location>
</feature>
<evidence type="ECO:0000256" key="2">
    <source>
        <dbReference type="ARBA" id="ARBA00022481"/>
    </source>
</evidence>
<comment type="subcellular location">
    <subcellularLocation>
        <location evidence="1">Nucleus speckle</location>
    </subcellularLocation>
</comment>
<evidence type="ECO:0000256" key="4">
    <source>
        <dbReference type="ARBA" id="ARBA00022499"/>
    </source>
</evidence>
<dbReference type="InterPro" id="IPR027417">
    <property type="entry name" value="P-loop_NTPase"/>
</dbReference>
<keyword evidence="9" id="KW-0804">Transcription</keyword>
<name>A0A9N9TSN3_PHYSR</name>
<keyword evidence="8" id="KW-0805">Transcription regulation</keyword>
<sequence length="1126" mass="129005">MSWPTWSTAGAPIPAPLAAPVQSTLLPVNSAPAVMAPLGSYSQEQWAQVQQQNWQQWAQWQQQYQQWHQQYGAEYQKSLSALQSNIPNVGGVQPPLPTPLSASMVPPLPVVETNNKPPLPPDEPPHHLNFSSQANVHQMGYSTAPLLAQHSVPPPQVVQSAVHHQNWQSAAQKRPSAQDSGGEKPKRLMLEKTSSQWTQPKQPWENNSSYNQPPPLVPAKAAANVEELSEAEKKFDKEFAAWEAQFNKWKEQNANHPDKIQYKEYEKKWESWRNSLLERREQMRRRRLGLVGQKSPNTSTVTAVNSTGKSSLLGQYPGSVQASQSGEFGKITNESVVFKTDEDANPGESFLKSSSTGGIPGLDLVKEGTNDENLPDRSVETKSEKNPTEQSHKGPDFDAISKGINSILGDRKLLSMLSLVTQNASYPSANSVPNFSVPPPNLHQLPPRSEPSNEPPIKDYPRQNYRDAKGENFYDSHDFNRANNNFKREELPRPNDNFDRRAGFDGDQFDKNNFQGDGDYDGDDYGGNEAFAGDFGNRKPEYEQPYDDFDGYNEQEEDYDRYNDMFNEKEDQYRPANVQQQRKIPSLMDQIAPAPPHITQTEEPDEPLFEPTTVIDYGHKSKKKSVNEVFVVPLNMFDYNHKPLNRVPLHHRPKWLKEATKFIREFDPAAVRYERIPPPAPLEDRYSRLDERPYERGIRDELYYNRRADKSRPDFGDSHFHRREEKKDKFKEVYAEKRHSDNHKTDPVVTFNKDDFEDFSDTEMDFEHNEQARHHYDGDATRSKSKSPELSNPPNPSNHPVDTTTIEEILNPPGRYNRPPRIVIILRGPPGSGKTFLAKQIKDKEVENGGSAPRILSLDDYFLVEQEKKIVEDGKAQIVKEMVYEYEADMEESYRMSFMKSFKKTITDGYFPFIIVDNVNDKVKHFGEMWSFAKQNGFQVYLCQMDLDPVQCAKRNIHNRTEGEIEEIISNWEPTPSHHPTIDASGLLQTFNAIADVEMEIVEQSQDVLNEPSDPEDQVRSKWDNFDCSSNNLAKLDGVSKPLRKSRTMEEYLQLEKEWEPPKSSTPGKKRVRWADLEEQRHLEKMRAIGFVVGQTDWDRMMDPTGGRSALTQTKYIENVSRYRHI</sequence>
<keyword evidence="18" id="KW-1185">Reference proteome</keyword>
<dbReference type="InterPro" id="IPR058903">
    <property type="entry name" value="Spectrin_YLPM1-like"/>
</dbReference>
<feature type="region of interest" description="Disordered" evidence="15">
    <location>
        <begin position="342"/>
        <end position="398"/>
    </location>
</feature>
<evidence type="ECO:0000256" key="5">
    <source>
        <dbReference type="ARBA" id="ARBA00022741"/>
    </source>
</evidence>
<dbReference type="SUPFAM" id="SSF52540">
    <property type="entry name" value="P-loop containing nucleoside triphosphate hydrolases"/>
    <property type="match status" value="1"/>
</dbReference>
<evidence type="ECO:0000256" key="7">
    <source>
        <dbReference type="ARBA" id="ARBA00022843"/>
    </source>
</evidence>
<dbReference type="OrthoDB" id="513595at2759"/>
<evidence type="ECO:0000256" key="6">
    <source>
        <dbReference type="ARBA" id="ARBA00022840"/>
    </source>
</evidence>
<feature type="domain" description="YLPM1-like spectrin repeat" evidence="16">
    <location>
        <begin position="191"/>
        <end position="286"/>
    </location>
</feature>
<accession>A0A9N9TSN3</accession>
<evidence type="ECO:0000313" key="18">
    <source>
        <dbReference type="Proteomes" id="UP001153712"/>
    </source>
</evidence>
<dbReference type="Pfam" id="PF08433">
    <property type="entry name" value="KTI12"/>
    <property type="match status" value="1"/>
</dbReference>
<comment type="function">
    <text evidence="11">Plays a role in the reduction of telomerase activity during differentiation of embryonic stem cells by binding to the core promoter of TERT and controlling its down-regulation.</text>
</comment>
<evidence type="ECO:0000259" key="16">
    <source>
        <dbReference type="Pfam" id="PF26583"/>
    </source>
</evidence>
<keyword evidence="7" id="KW-0832">Ubl conjugation</keyword>
<organism evidence="17 18">
    <name type="scientific">Phyllotreta striolata</name>
    <name type="common">Striped flea beetle</name>
    <name type="synonym">Crioceris striolata</name>
    <dbReference type="NCBI Taxonomy" id="444603"/>
    <lineage>
        <taxon>Eukaryota</taxon>
        <taxon>Metazoa</taxon>
        <taxon>Ecdysozoa</taxon>
        <taxon>Arthropoda</taxon>
        <taxon>Hexapoda</taxon>
        <taxon>Insecta</taxon>
        <taxon>Pterygota</taxon>
        <taxon>Neoptera</taxon>
        <taxon>Endopterygota</taxon>
        <taxon>Coleoptera</taxon>
        <taxon>Polyphaga</taxon>
        <taxon>Cucujiformia</taxon>
        <taxon>Chrysomeloidea</taxon>
        <taxon>Chrysomelidae</taxon>
        <taxon>Galerucinae</taxon>
        <taxon>Alticini</taxon>
        <taxon>Phyllotreta</taxon>
    </lineage>
</organism>
<keyword evidence="6" id="KW-0067">ATP-binding</keyword>
<keyword evidence="3" id="KW-0678">Repressor</keyword>
<dbReference type="PANTHER" id="PTHR13413:SF0">
    <property type="entry name" value="YLP MOTIF-CONTAINING PROTEIN 1"/>
    <property type="match status" value="1"/>
</dbReference>
<feature type="compositionally biased region" description="Basic and acidic residues" evidence="15">
    <location>
        <begin position="364"/>
        <end position="396"/>
    </location>
</feature>
<evidence type="ECO:0000256" key="8">
    <source>
        <dbReference type="ARBA" id="ARBA00023015"/>
    </source>
</evidence>
<gene>
    <name evidence="17" type="ORF">PHYEVI_LOCUS6086</name>
</gene>
<dbReference type="GO" id="GO:0016607">
    <property type="term" value="C:nuclear speck"/>
    <property type="evidence" value="ECO:0007669"/>
    <property type="project" value="UniProtKB-SubCell"/>
</dbReference>
<dbReference type="Pfam" id="PF26583">
    <property type="entry name" value="Spectrin_YLPM1"/>
    <property type="match status" value="1"/>
</dbReference>
<evidence type="ECO:0000256" key="3">
    <source>
        <dbReference type="ARBA" id="ARBA00022491"/>
    </source>
</evidence>
<keyword evidence="2" id="KW-0488">Methylation</keyword>
<protein>
    <recommendedName>
        <fullName evidence="13">YLP motif-containing protein 1</fullName>
    </recommendedName>
    <alternativeName>
        <fullName evidence="14">Nuclear protein ZAP3</fullName>
    </alternativeName>
</protein>
<dbReference type="Proteomes" id="UP001153712">
    <property type="component" value="Chromosome 3"/>
</dbReference>
<proteinExistence type="predicted"/>
<evidence type="ECO:0000256" key="12">
    <source>
        <dbReference type="ARBA" id="ARBA00065932"/>
    </source>
</evidence>
<feature type="region of interest" description="Disordered" evidence="15">
    <location>
        <begin position="710"/>
        <end position="751"/>
    </location>
</feature>
<evidence type="ECO:0000256" key="14">
    <source>
        <dbReference type="ARBA" id="ARBA00083294"/>
    </source>
</evidence>
<evidence type="ECO:0000256" key="1">
    <source>
        <dbReference type="ARBA" id="ARBA00004324"/>
    </source>
</evidence>
<dbReference type="Gene3D" id="3.40.50.300">
    <property type="entry name" value="P-loop containing nucleotide triphosphate hydrolases"/>
    <property type="match status" value="1"/>
</dbReference>
<evidence type="ECO:0000256" key="10">
    <source>
        <dbReference type="ARBA" id="ARBA00023242"/>
    </source>
</evidence>
<dbReference type="GO" id="GO:0005524">
    <property type="term" value="F:ATP binding"/>
    <property type="evidence" value="ECO:0007669"/>
    <property type="project" value="UniProtKB-KW"/>
</dbReference>
<evidence type="ECO:0000256" key="13">
    <source>
        <dbReference type="ARBA" id="ARBA00068971"/>
    </source>
</evidence>
<dbReference type="InterPro" id="IPR013641">
    <property type="entry name" value="KTI12/PSTK"/>
</dbReference>
<comment type="subunit">
    <text evidence="12">Interacts with PPP1CA and NCOA5. Forms a complex with ILF2, ILF3, KHDRBS1, RBMX, NCOA5 and PPP1CA.</text>
</comment>
<dbReference type="FunFam" id="3.40.50.300:FF:000399">
    <property type="entry name" value="YLP motif containing 1"/>
    <property type="match status" value="1"/>
</dbReference>
<evidence type="ECO:0000256" key="15">
    <source>
        <dbReference type="SAM" id="MobiDB-lite"/>
    </source>
</evidence>
<dbReference type="InterPro" id="IPR026314">
    <property type="entry name" value="YLP_motif_con_p1"/>
</dbReference>
<feature type="compositionally biased region" description="Basic and acidic residues" evidence="15">
    <location>
        <begin position="710"/>
        <end position="746"/>
    </location>
</feature>
<dbReference type="GO" id="GO:0032204">
    <property type="term" value="P:regulation of telomere maintenance"/>
    <property type="evidence" value="ECO:0007669"/>
    <property type="project" value="TreeGrafter"/>
</dbReference>
<evidence type="ECO:0000256" key="11">
    <source>
        <dbReference type="ARBA" id="ARBA00058677"/>
    </source>
</evidence>
<keyword evidence="5" id="KW-0547">Nucleotide-binding</keyword>
<keyword evidence="10" id="KW-0539">Nucleus</keyword>
<dbReference type="EMBL" id="OU900096">
    <property type="protein sequence ID" value="CAG9859718.1"/>
    <property type="molecule type" value="Genomic_DNA"/>
</dbReference>
<dbReference type="PANTHER" id="PTHR13413">
    <property type="entry name" value="YLP MOTIF CONTAINING PROTEIN NUCLEAR PROTEIN ZAP"/>
    <property type="match status" value="1"/>
</dbReference>
<feature type="region of interest" description="Disordered" evidence="15">
    <location>
        <begin position="431"/>
        <end position="459"/>
    </location>
</feature>
<evidence type="ECO:0000256" key="9">
    <source>
        <dbReference type="ARBA" id="ARBA00023163"/>
    </source>
</evidence>
<reference evidence="17" key="1">
    <citation type="submission" date="2022-01" db="EMBL/GenBank/DDBJ databases">
        <authorList>
            <person name="King R."/>
        </authorList>
    </citation>
    <scope>NUCLEOTIDE SEQUENCE</scope>
</reference>
<feature type="compositionally biased region" description="Basic and acidic residues" evidence="15">
    <location>
        <begin position="771"/>
        <end position="782"/>
    </location>
</feature>